<keyword evidence="3" id="KW-0597">Phosphoprotein</keyword>
<evidence type="ECO:0000256" key="2">
    <source>
        <dbReference type="ARBA" id="ARBA00012438"/>
    </source>
</evidence>
<comment type="catalytic activity">
    <reaction evidence="1">
        <text>ATP + protein L-histidine = ADP + protein N-phospho-L-histidine.</text>
        <dbReference type="EC" id="2.7.13.3"/>
    </reaction>
</comment>
<dbReference type="EC" id="2.7.13.3" evidence="2"/>
<keyword evidence="4" id="KW-0808">Transferase</keyword>
<dbReference type="Pfam" id="PF02518">
    <property type="entry name" value="HATPase_c"/>
    <property type="match status" value="1"/>
</dbReference>
<dbReference type="Pfam" id="PF07730">
    <property type="entry name" value="HisKA_3"/>
    <property type="match status" value="1"/>
</dbReference>
<accession>A0A1X9LIU8</accession>
<dbReference type="RefSeq" id="WP_085019231.1">
    <property type="nucleotide sequence ID" value="NZ_BMHD01000001.1"/>
</dbReference>
<dbReference type="PANTHER" id="PTHR24421">
    <property type="entry name" value="NITRATE/NITRITE SENSOR PROTEIN NARX-RELATED"/>
    <property type="match status" value="1"/>
</dbReference>
<evidence type="ECO:0000256" key="6">
    <source>
        <dbReference type="ARBA" id="ARBA00022777"/>
    </source>
</evidence>
<evidence type="ECO:0000256" key="7">
    <source>
        <dbReference type="ARBA" id="ARBA00022840"/>
    </source>
</evidence>
<organism evidence="10 11">
    <name type="scientific">Cnuibacter physcomitrellae</name>
    <dbReference type="NCBI Taxonomy" id="1619308"/>
    <lineage>
        <taxon>Bacteria</taxon>
        <taxon>Bacillati</taxon>
        <taxon>Actinomycetota</taxon>
        <taxon>Actinomycetes</taxon>
        <taxon>Micrococcales</taxon>
        <taxon>Microbacteriaceae</taxon>
        <taxon>Cnuibacter</taxon>
    </lineage>
</organism>
<proteinExistence type="predicted"/>
<dbReference type="PANTHER" id="PTHR24421:SF10">
    <property type="entry name" value="NITRATE_NITRITE SENSOR PROTEIN NARQ"/>
    <property type="match status" value="1"/>
</dbReference>
<dbReference type="GO" id="GO:0000155">
    <property type="term" value="F:phosphorelay sensor kinase activity"/>
    <property type="evidence" value="ECO:0007669"/>
    <property type="project" value="InterPro"/>
</dbReference>
<sequence>MRPADHPSAPEGWGRAEGPFSGRGPLPPRARLLLPVVVSLVIGVGGTVFQLGGLRMWGLATWHPVVALAFAVAGPLLLLAARRYPGPTVAAVLAVTVADVLVQPHVVAPFAAAAFAIVLALARGARVWTFASVAGAWLAGLAGLSLIGEEWPPPRLVATTVGLIVALGAGEFLRTRRLRIRERQLLWQRRREDAAAEERVRIARELHDVLAHSLSQISVQAGVGLHLLDAQPELARSALESIRVTSRTALDEVRSVLGVLRSDDPSRSATVGAADLPGAGRTPQPGLSNLPGLVDSVATPTMTTSLEGDIDLDLPPATQSALYRIAQESLTNAVRHAQASAVVVRLKPLPGAVELTVSDDGVGLERTEPGRGMLGMRERAELLGGTLDVGPTEGGGTTVRATIPRRRP</sequence>
<keyword evidence="7" id="KW-0067">ATP-binding</keyword>
<keyword evidence="5" id="KW-0547">Nucleotide-binding</keyword>
<dbReference type="EMBL" id="CP020715">
    <property type="protein sequence ID" value="ARJ05093.1"/>
    <property type="molecule type" value="Genomic_DNA"/>
</dbReference>
<dbReference type="Gene3D" id="1.20.5.1930">
    <property type="match status" value="1"/>
</dbReference>
<dbReference type="STRING" id="1619308.B5808_07650"/>
<dbReference type="Gene3D" id="3.30.565.10">
    <property type="entry name" value="Histidine kinase-like ATPase, C-terminal domain"/>
    <property type="match status" value="1"/>
</dbReference>
<evidence type="ECO:0000256" key="1">
    <source>
        <dbReference type="ARBA" id="ARBA00000085"/>
    </source>
</evidence>
<dbReference type="InterPro" id="IPR011712">
    <property type="entry name" value="Sig_transdc_His_kin_sub3_dim/P"/>
</dbReference>
<dbReference type="GO" id="GO:0005524">
    <property type="term" value="F:ATP binding"/>
    <property type="evidence" value="ECO:0007669"/>
    <property type="project" value="UniProtKB-KW"/>
</dbReference>
<evidence type="ECO:0000256" key="3">
    <source>
        <dbReference type="ARBA" id="ARBA00022553"/>
    </source>
</evidence>
<dbReference type="AlphaFoldDB" id="A0A1X9LIU8"/>
<reference evidence="10 11" key="1">
    <citation type="submission" date="2017-04" db="EMBL/GenBank/DDBJ databases">
        <authorList>
            <person name="Afonso C.L."/>
            <person name="Miller P.J."/>
            <person name="Scott M.A."/>
            <person name="Spackman E."/>
            <person name="Goraichik I."/>
            <person name="Dimitrov K.M."/>
            <person name="Suarez D.L."/>
            <person name="Swayne D.E."/>
        </authorList>
    </citation>
    <scope>NUCLEOTIDE SEQUENCE [LARGE SCALE GENOMIC DNA]</scope>
    <source>
        <strain evidence="11">XA(T)</strain>
    </source>
</reference>
<dbReference type="SUPFAM" id="SSF55874">
    <property type="entry name" value="ATPase domain of HSP90 chaperone/DNA topoisomerase II/histidine kinase"/>
    <property type="match status" value="1"/>
</dbReference>
<dbReference type="CDD" id="cd16917">
    <property type="entry name" value="HATPase_UhpB-NarQ-NarX-like"/>
    <property type="match status" value="1"/>
</dbReference>
<name>A0A1X9LIU8_9MICO</name>
<feature type="domain" description="Histidine kinase/HSP90-like ATPase" evidence="9">
    <location>
        <begin position="317"/>
        <end position="407"/>
    </location>
</feature>
<gene>
    <name evidence="10" type="ORF">B5808_07650</name>
</gene>
<evidence type="ECO:0000313" key="11">
    <source>
        <dbReference type="Proteomes" id="UP000192775"/>
    </source>
</evidence>
<dbReference type="GO" id="GO:0046983">
    <property type="term" value="F:protein dimerization activity"/>
    <property type="evidence" value="ECO:0007669"/>
    <property type="project" value="InterPro"/>
</dbReference>
<evidence type="ECO:0000256" key="8">
    <source>
        <dbReference type="ARBA" id="ARBA00023012"/>
    </source>
</evidence>
<keyword evidence="8" id="KW-0902">Two-component regulatory system</keyword>
<dbReference type="InterPro" id="IPR050482">
    <property type="entry name" value="Sensor_HK_TwoCompSys"/>
</dbReference>
<dbReference type="Proteomes" id="UP000192775">
    <property type="component" value="Chromosome"/>
</dbReference>
<keyword evidence="11" id="KW-1185">Reference proteome</keyword>
<evidence type="ECO:0000259" key="9">
    <source>
        <dbReference type="SMART" id="SM00387"/>
    </source>
</evidence>
<keyword evidence="6" id="KW-0418">Kinase</keyword>
<evidence type="ECO:0000256" key="4">
    <source>
        <dbReference type="ARBA" id="ARBA00022679"/>
    </source>
</evidence>
<dbReference type="InterPro" id="IPR036890">
    <property type="entry name" value="HATPase_C_sf"/>
</dbReference>
<evidence type="ECO:0000313" key="10">
    <source>
        <dbReference type="EMBL" id="ARJ05093.1"/>
    </source>
</evidence>
<dbReference type="GO" id="GO:0016020">
    <property type="term" value="C:membrane"/>
    <property type="evidence" value="ECO:0007669"/>
    <property type="project" value="InterPro"/>
</dbReference>
<dbReference type="InterPro" id="IPR003594">
    <property type="entry name" value="HATPase_dom"/>
</dbReference>
<protein>
    <recommendedName>
        <fullName evidence="2">histidine kinase</fullName>
        <ecNumber evidence="2">2.7.13.3</ecNumber>
    </recommendedName>
</protein>
<evidence type="ECO:0000256" key="5">
    <source>
        <dbReference type="ARBA" id="ARBA00022741"/>
    </source>
</evidence>
<dbReference type="SMART" id="SM00387">
    <property type="entry name" value="HATPase_c"/>
    <property type="match status" value="1"/>
</dbReference>
<dbReference type="KEGG" id="cphy:B5808_07650"/>